<feature type="region of interest" description="Disordered" evidence="1">
    <location>
        <begin position="131"/>
        <end position="150"/>
    </location>
</feature>
<feature type="compositionally biased region" description="Acidic residues" evidence="1">
    <location>
        <begin position="131"/>
        <end position="149"/>
    </location>
</feature>
<reference evidence="2 3" key="1">
    <citation type="journal article" date="2014" name="PLoS Genet.">
        <title>Phylogenetically driven sequencing of extremely halophilic archaea reveals strategies for static and dynamic osmo-response.</title>
        <authorList>
            <person name="Becker E.A."/>
            <person name="Seitzer P.M."/>
            <person name="Tritt A."/>
            <person name="Larsen D."/>
            <person name="Krusor M."/>
            <person name="Yao A.I."/>
            <person name="Wu D."/>
            <person name="Madern D."/>
            <person name="Eisen J.A."/>
            <person name="Darling A.E."/>
            <person name="Facciotti M.T."/>
        </authorList>
    </citation>
    <scope>NUCLEOTIDE SEQUENCE [LARGE SCALE GENOMIC DNA]</scope>
    <source>
        <strain evidence="2 3">JCM 10879</strain>
    </source>
</reference>
<sequence length="246" mass="26894">MYAQLELLRYDPVRSDSNSRSRKEIRDHAGCLQFELVRVDGSAGAERRLEFVASLAEARLGVFFSSFSSSSTFPLRPGAEPGTDTRETRTIPNTCRSIVLGRYCGTSIVNRRTVLGAVAVSIGVAGCLGDDGGEASESPDENENEDENECSPTGMLEVYIAGTVPDEHEVRDADDDAFANSCVLSRALRNASRNATDETDPDTRLFHTSGEYLLAHPAIDDELGVGDTYIAYEDRTYLVRYDVSEC</sequence>
<evidence type="ECO:0000256" key="1">
    <source>
        <dbReference type="SAM" id="MobiDB-lite"/>
    </source>
</evidence>
<comment type="caution">
    <text evidence="2">The sequence shown here is derived from an EMBL/GenBank/DDBJ whole genome shotgun (WGS) entry which is preliminary data.</text>
</comment>
<evidence type="ECO:0000313" key="2">
    <source>
        <dbReference type="EMBL" id="EMA37858.1"/>
    </source>
</evidence>
<dbReference type="eggNOG" id="arCOG06301">
    <property type="taxonomic scope" value="Archaea"/>
</dbReference>
<organism evidence="2 3">
    <name type="scientific">Halobiforma nitratireducens JCM 10879</name>
    <dbReference type="NCBI Taxonomy" id="1227454"/>
    <lineage>
        <taxon>Archaea</taxon>
        <taxon>Methanobacteriati</taxon>
        <taxon>Methanobacteriota</taxon>
        <taxon>Stenosarchaea group</taxon>
        <taxon>Halobacteria</taxon>
        <taxon>Halobacteriales</taxon>
        <taxon>Natrialbaceae</taxon>
        <taxon>Halobiforma</taxon>
    </lineage>
</organism>
<dbReference type="AlphaFoldDB" id="M0LXF5"/>
<keyword evidence="3" id="KW-1185">Reference proteome</keyword>
<name>M0LXF5_9EURY</name>
<evidence type="ECO:0000313" key="3">
    <source>
        <dbReference type="Proteomes" id="UP000011607"/>
    </source>
</evidence>
<protein>
    <submittedName>
        <fullName evidence="2">Uncharacterized protein</fullName>
    </submittedName>
</protein>
<dbReference type="Proteomes" id="UP000011607">
    <property type="component" value="Unassembled WGS sequence"/>
</dbReference>
<proteinExistence type="predicted"/>
<accession>M0LXF5</accession>
<gene>
    <name evidence="2" type="ORF">C446_10545</name>
</gene>
<dbReference type="EMBL" id="AOMA01000102">
    <property type="protein sequence ID" value="EMA37858.1"/>
    <property type="molecule type" value="Genomic_DNA"/>
</dbReference>